<evidence type="ECO:0000313" key="3">
    <source>
        <dbReference type="EMBL" id="MFD1398481.1"/>
    </source>
</evidence>
<dbReference type="InterPro" id="IPR047650">
    <property type="entry name" value="Transpos_IS110"/>
</dbReference>
<sequence>MRLASPVQKGSNILSDVFALDVSKGHSYGVWYRDDQCLREFECVHNKIGFAQLGQMIKQADDPVVYFEATGIYSEPLVRFCQDHQLRYGRLNPLELHLHSESLRRVKTDQKDAHRIALSVLHHQYRLTTPWKPEYEQLRQLNRFYQQVIVDVKRTRLKLYTALQQTFPEVENLFSSRVSKLALNVILLFPHPDFVRGISRTCLKNKLMNQTDKKLSKAKGLKYAEKLITFAKDSYPAANSDSIQVQEVQYYCRQLIELTMQEDSLRKQMTTAAEALPQFQIYQSMPGIGALSAAQLIGELGDIRRFDNANQVNAYVGIDLNRYQSGKYTRQDHINKRGNPHARALLYVIVRNMISQKAAAPNHIVDYYYKLKKQPFPKRDKVAVVACMNKTLKCLYAMVMAGTKYRYRYTDSKSTISTES</sequence>
<protein>
    <submittedName>
        <fullName evidence="3">IS110 family transposase</fullName>
    </submittedName>
</protein>
<dbReference type="EMBL" id="JBHTOA010000018">
    <property type="protein sequence ID" value="MFD1398481.1"/>
    <property type="molecule type" value="Genomic_DNA"/>
</dbReference>
<proteinExistence type="predicted"/>
<dbReference type="RefSeq" id="WP_379890144.1">
    <property type="nucleotide sequence ID" value="NZ_JAQDER010000006.1"/>
</dbReference>
<keyword evidence="4" id="KW-1185">Reference proteome</keyword>
<dbReference type="NCBIfam" id="NF033542">
    <property type="entry name" value="transpos_IS110"/>
    <property type="match status" value="1"/>
</dbReference>
<evidence type="ECO:0000259" key="2">
    <source>
        <dbReference type="Pfam" id="PF02371"/>
    </source>
</evidence>
<dbReference type="Pfam" id="PF01548">
    <property type="entry name" value="DEDD_Tnp_IS110"/>
    <property type="match status" value="1"/>
</dbReference>
<dbReference type="InterPro" id="IPR003346">
    <property type="entry name" value="Transposase_20"/>
</dbReference>
<feature type="domain" description="Transposase IS116/IS110/IS902 C-terminal" evidence="2">
    <location>
        <begin position="282"/>
        <end position="357"/>
    </location>
</feature>
<reference evidence="4" key="1">
    <citation type="journal article" date="2019" name="Int. J. Syst. Evol. Microbiol.">
        <title>The Global Catalogue of Microorganisms (GCM) 10K type strain sequencing project: providing services to taxonomists for standard genome sequencing and annotation.</title>
        <authorList>
            <consortium name="The Broad Institute Genomics Platform"/>
            <consortium name="The Broad Institute Genome Sequencing Center for Infectious Disease"/>
            <person name="Wu L."/>
            <person name="Ma J."/>
        </authorList>
    </citation>
    <scope>NUCLEOTIDE SEQUENCE [LARGE SCALE GENOMIC DNA]</scope>
    <source>
        <strain evidence="4">CCM 9110</strain>
    </source>
</reference>
<dbReference type="Proteomes" id="UP001597199">
    <property type="component" value="Unassembled WGS sequence"/>
</dbReference>
<accession>A0ABW4BDD3</accession>
<name>A0ABW4BDD3_9LACO</name>
<dbReference type="InterPro" id="IPR002525">
    <property type="entry name" value="Transp_IS110-like_N"/>
</dbReference>
<evidence type="ECO:0000259" key="1">
    <source>
        <dbReference type="Pfam" id="PF01548"/>
    </source>
</evidence>
<organism evidence="3 4">
    <name type="scientific">Lacticaseibacillus suilingensis</name>
    <dbReference type="NCBI Taxonomy" id="2799577"/>
    <lineage>
        <taxon>Bacteria</taxon>
        <taxon>Bacillati</taxon>
        <taxon>Bacillota</taxon>
        <taxon>Bacilli</taxon>
        <taxon>Lactobacillales</taxon>
        <taxon>Lactobacillaceae</taxon>
        <taxon>Lacticaseibacillus</taxon>
    </lineage>
</organism>
<evidence type="ECO:0000313" key="4">
    <source>
        <dbReference type="Proteomes" id="UP001597199"/>
    </source>
</evidence>
<dbReference type="Pfam" id="PF02371">
    <property type="entry name" value="Transposase_20"/>
    <property type="match status" value="1"/>
</dbReference>
<dbReference type="PANTHER" id="PTHR33055:SF17">
    <property type="entry name" value="THIRD ORF IN TRANSPOSON ISC1491"/>
    <property type="match status" value="1"/>
</dbReference>
<dbReference type="PANTHER" id="PTHR33055">
    <property type="entry name" value="TRANSPOSASE FOR INSERTION SEQUENCE ELEMENT IS1111A"/>
    <property type="match status" value="1"/>
</dbReference>
<comment type="caution">
    <text evidence="3">The sequence shown here is derived from an EMBL/GenBank/DDBJ whole genome shotgun (WGS) entry which is preliminary data.</text>
</comment>
<gene>
    <name evidence="3" type="ORF">ACFQ41_04090</name>
</gene>
<feature type="domain" description="Transposase IS110-like N-terminal" evidence="1">
    <location>
        <begin position="20"/>
        <end position="168"/>
    </location>
</feature>